<keyword evidence="2" id="KW-1185">Reference proteome</keyword>
<dbReference type="EMBL" id="CM046391">
    <property type="protein sequence ID" value="KAI8558667.1"/>
    <property type="molecule type" value="Genomic_DNA"/>
</dbReference>
<name>A0ACC0NZ52_RHOML</name>
<evidence type="ECO:0000313" key="1">
    <source>
        <dbReference type="EMBL" id="KAI8558667.1"/>
    </source>
</evidence>
<organism evidence="1 2">
    <name type="scientific">Rhododendron molle</name>
    <name type="common">Chinese azalea</name>
    <name type="synonym">Azalea mollis</name>
    <dbReference type="NCBI Taxonomy" id="49168"/>
    <lineage>
        <taxon>Eukaryota</taxon>
        <taxon>Viridiplantae</taxon>
        <taxon>Streptophyta</taxon>
        <taxon>Embryophyta</taxon>
        <taxon>Tracheophyta</taxon>
        <taxon>Spermatophyta</taxon>
        <taxon>Magnoliopsida</taxon>
        <taxon>eudicotyledons</taxon>
        <taxon>Gunneridae</taxon>
        <taxon>Pentapetalae</taxon>
        <taxon>asterids</taxon>
        <taxon>Ericales</taxon>
        <taxon>Ericaceae</taxon>
        <taxon>Ericoideae</taxon>
        <taxon>Rhodoreae</taxon>
        <taxon>Rhododendron</taxon>
    </lineage>
</organism>
<reference evidence="1" key="1">
    <citation type="submission" date="2022-02" db="EMBL/GenBank/DDBJ databases">
        <title>Plant Genome Project.</title>
        <authorList>
            <person name="Zhang R.-G."/>
        </authorList>
    </citation>
    <scope>NUCLEOTIDE SEQUENCE</scope>
    <source>
        <strain evidence="1">AT1</strain>
    </source>
</reference>
<dbReference type="Proteomes" id="UP001062846">
    <property type="component" value="Chromosome 4"/>
</dbReference>
<gene>
    <name evidence="1" type="ORF">RHMOL_Rhmol04G0114500</name>
</gene>
<sequence>MVVVVVGGRRDFFFVDVIGSADGWRWVGFLLSPFSVSTGGYGPELFIETYGTFVTLVESQQRNYSKKINHSALREQAENAAKHVSNNLIVVAILIGTINFAALFTLPGGFDQNTGIPMLLNSNRQEVQFFMAYIGLVLFFAFLSLATLMLIIQLSQFDSNDFHIAIPVKTVLSCITIILSTDFSATEFGQVRTLLGHFFDILHVPRFYCVGPHNDGHKGVDI</sequence>
<comment type="caution">
    <text evidence="1">The sequence shown here is derived from an EMBL/GenBank/DDBJ whole genome shotgun (WGS) entry which is preliminary data.</text>
</comment>
<protein>
    <submittedName>
        <fullName evidence="1">Uncharacterized protein</fullName>
    </submittedName>
</protein>
<evidence type="ECO:0000313" key="2">
    <source>
        <dbReference type="Proteomes" id="UP001062846"/>
    </source>
</evidence>
<proteinExistence type="predicted"/>
<accession>A0ACC0NZ52</accession>